<keyword evidence="2" id="KW-0732">Signal</keyword>
<feature type="chain" id="PRO_5003872134" description="RxLR effector protein" evidence="2">
    <location>
        <begin position="20"/>
        <end position="80"/>
    </location>
</feature>
<dbReference type="AlphaFoldDB" id="K3XBC9"/>
<proteinExistence type="predicted"/>
<reference evidence="4" key="2">
    <citation type="submission" date="2010-04" db="EMBL/GenBank/DDBJ databases">
        <authorList>
            <person name="Buell R."/>
            <person name="Hamilton J."/>
            <person name="Hostetler J."/>
        </authorList>
    </citation>
    <scope>NUCLEOTIDE SEQUENCE [LARGE SCALE GENOMIC DNA]</scope>
    <source>
        <strain evidence="4">DAOM:BR144</strain>
    </source>
</reference>
<dbReference type="HOGENOM" id="CLU_2595105_0_0_1"/>
<dbReference type="EMBL" id="GL376574">
    <property type="status" value="NOT_ANNOTATED_CDS"/>
    <property type="molecule type" value="Genomic_DNA"/>
</dbReference>
<dbReference type="VEuPathDB" id="FungiDB:PYU1_G014497"/>
<evidence type="ECO:0000256" key="2">
    <source>
        <dbReference type="SAM" id="SignalP"/>
    </source>
</evidence>
<protein>
    <recommendedName>
        <fullName evidence="5">RxLR effector protein</fullName>
    </recommendedName>
</protein>
<dbReference type="Proteomes" id="UP000019132">
    <property type="component" value="Unassembled WGS sequence"/>
</dbReference>
<feature type="compositionally biased region" description="Polar residues" evidence="1">
    <location>
        <begin position="61"/>
        <end position="80"/>
    </location>
</feature>
<feature type="signal peptide" evidence="2">
    <location>
        <begin position="1"/>
        <end position="19"/>
    </location>
</feature>
<evidence type="ECO:0000313" key="4">
    <source>
        <dbReference type="Proteomes" id="UP000019132"/>
    </source>
</evidence>
<evidence type="ECO:0000256" key="1">
    <source>
        <dbReference type="SAM" id="MobiDB-lite"/>
    </source>
</evidence>
<organism evidence="3 4">
    <name type="scientific">Globisporangium ultimum (strain ATCC 200006 / CBS 805.95 / DAOM BR144)</name>
    <name type="common">Pythium ultimum</name>
    <dbReference type="NCBI Taxonomy" id="431595"/>
    <lineage>
        <taxon>Eukaryota</taxon>
        <taxon>Sar</taxon>
        <taxon>Stramenopiles</taxon>
        <taxon>Oomycota</taxon>
        <taxon>Peronosporomycetes</taxon>
        <taxon>Pythiales</taxon>
        <taxon>Pythiaceae</taxon>
        <taxon>Globisporangium</taxon>
    </lineage>
</organism>
<feature type="region of interest" description="Disordered" evidence="1">
    <location>
        <begin position="27"/>
        <end position="80"/>
    </location>
</feature>
<reference evidence="3" key="3">
    <citation type="submission" date="2015-02" db="UniProtKB">
        <authorList>
            <consortium name="EnsemblProtists"/>
        </authorList>
    </citation>
    <scope>IDENTIFICATION</scope>
    <source>
        <strain evidence="3">DAOM BR144</strain>
    </source>
</reference>
<reference evidence="4" key="1">
    <citation type="journal article" date="2010" name="Genome Biol.">
        <title>Genome sequence of the necrotrophic plant pathogen Pythium ultimum reveals original pathogenicity mechanisms and effector repertoire.</title>
        <authorList>
            <person name="Levesque C.A."/>
            <person name="Brouwer H."/>
            <person name="Cano L."/>
            <person name="Hamilton J.P."/>
            <person name="Holt C."/>
            <person name="Huitema E."/>
            <person name="Raffaele S."/>
            <person name="Robideau G.P."/>
            <person name="Thines M."/>
            <person name="Win J."/>
            <person name="Zerillo M.M."/>
            <person name="Beakes G.W."/>
            <person name="Boore J.L."/>
            <person name="Busam D."/>
            <person name="Dumas B."/>
            <person name="Ferriera S."/>
            <person name="Fuerstenberg S.I."/>
            <person name="Gachon C.M."/>
            <person name="Gaulin E."/>
            <person name="Govers F."/>
            <person name="Grenville-Briggs L."/>
            <person name="Horner N."/>
            <person name="Hostetler J."/>
            <person name="Jiang R.H."/>
            <person name="Johnson J."/>
            <person name="Krajaejun T."/>
            <person name="Lin H."/>
            <person name="Meijer H.J."/>
            <person name="Moore B."/>
            <person name="Morris P."/>
            <person name="Phuntmart V."/>
            <person name="Puiu D."/>
            <person name="Shetty J."/>
            <person name="Stajich J.E."/>
            <person name="Tripathy S."/>
            <person name="Wawra S."/>
            <person name="van West P."/>
            <person name="Whitty B.R."/>
            <person name="Coutinho P.M."/>
            <person name="Henrissat B."/>
            <person name="Martin F."/>
            <person name="Thomas P.D."/>
            <person name="Tyler B.M."/>
            <person name="De Vries R.P."/>
            <person name="Kamoun S."/>
            <person name="Yandell M."/>
            <person name="Tisserat N."/>
            <person name="Buell C.R."/>
        </authorList>
    </citation>
    <scope>NUCLEOTIDE SEQUENCE</scope>
    <source>
        <strain evidence="4">DAOM:BR144</strain>
    </source>
</reference>
<dbReference type="EnsemblProtists" id="PYU1_T014528">
    <property type="protein sequence ID" value="PYU1_T014528"/>
    <property type="gene ID" value="PYU1_G014497"/>
</dbReference>
<keyword evidence="4" id="KW-1185">Reference proteome</keyword>
<name>K3XBC9_GLOUD</name>
<accession>K3XBC9</accession>
<evidence type="ECO:0008006" key="5">
    <source>
        <dbReference type="Google" id="ProtNLM"/>
    </source>
</evidence>
<dbReference type="InParanoid" id="K3XBC9"/>
<evidence type="ECO:0000313" key="3">
    <source>
        <dbReference type="EnsemblProtists" id="PYU1_T014528"/>
    </source>
</evidence>
<sequence>MLSTARFLALVAVVCSAVALNGATVSASGLENDPYTLPDGTVVDPTNENRSTVDEDEHTADPNQTLGESNLTPNLRDTDL</sequence>